<sequence length="171" mass="19942">MHVLRFGNKLNEEVCRGFIFLFIKSLDLLFWFSPIAFGKTDLPFTHIDYKRQKLLVDGKVLETVERARVLGMTISCNLKWNNHVNNVIKRANKRLYFLVLLKRACVPADEIINFYCTTIRPVLEYCAQIFHHALPAYLSDTIERIQRRTLSIISPELSYHDSLDRQGLASL</sequence>
<dbReference type="OrthoDB" id="5987559at2759"/>
<dbReference type="Proteomes" id="UP000275408">
    <property type="component" value="Unassembled WGS sequence"/>
</dbReference>
<protein>
    <recommendedName>
        <fullName evidence="3">Alkylated DNA repair protein AlkB homologue 8 N-terminal domain-containing protein</fullName>
    </recommendedName>
</protein>
<dbReference type="EMBL" id="RCHS01001791">
    <property type="protein sequence ID" value="RMX51436.1"/>
    <property type="molecule type" value="Genomic_DNA"/>
</dbReference>
<gene>
    <name evidence="1" type="ORF">pdam_00012613</name>
</gene>
<comment type="caution">
    <text evidence="1">The sequence shown here is derived from an EMBL/GenBank/DDBJ whole genome shotgun (WGS) entry which is preliminary data.</text>
</comment>
<accession>A0A3M6UCZ7</accession>
<evidence type="ECO:0008006" key="3">
    <source>
        <dbReference type="Google" id="ProtNLM"/>
    </source>
</evidence>
<name>A0A3M6UCZ7_POCDA</name>
<dbReference type="PANTHER" id="PTHR33332">
    <property type="entry name" value="REVERSE TRANSCRIPTASE DOMAIN-CONTAINING PROTEIN"/>
    <property type="match status" value="1"/>
</dbReference>
<dbReference type="AlphaFoldDB" id="A0A3M6UCZ7"/>
<proteinExistence type="predicted"/>
<evidence type="ECO:0000313" key="1">
    <source>
        <dbReference type="EMBL" id="RMX51436.1"/>
    </source>
</evidence>
<reference evidence="1 2" key="1">
    <citation type="journal article" date="2018" name="Sci. Rep.">
        <title>Comparative analysis of the Pocillopora damicornis genome highlights role of immune system in coral evolution.</title>
        <authorList>
            <person name="Cunning R."/>
            <person name="Bay R.A."/>
            <person name="Gillette P."/>
            <person name="Baker A.C."/>
            <person name="Traylor-Knowles N."/>
        </authorList>
    </citation>
    <scope>NUCLEOTIDE SEQUENCE [LARGE SCALE GENOMIC DNA]</scope>
    <source>
        <strain evidence="1">RSMAS</strain>
        <tissue evidence="1">Whole animal</tissue>
    </source>
</reference>
<evidence type="ECO:0000313" key="2">
    <source>
        <dbReference type="Proteomes" id="UP000275408"/>
    </source>
</evidence>
<organism evidence="1 2">
    <name type="scientific">Pocillopora damicornis</name>
    <name type="common">Cauliflower coral</name>
    <name type="synonym">Millepora damicornis</name>
    <dbReference type="NCBI Taxonomy" id="46731"/>
    <lineage>
        <taxon>Eukaryota</taxon>
        <taxon>Metazoa</taxon>
        <taxon>Cnidaria</taxon>
        <taxon>Anthozoa</taxon>
        <taxon>Hexacorallia</taxon>
        <taxon>Scleractinia</taxon>
        <taxon>Astrocoeniina</taxon>
        <taxon>Pocilloporidae</taxon>
        <taxon>Pocillopora</taxon>
    </lineage>
</organism>
<keyword evidence="2" id="KW-1185">Reference proteome</keyword>